<keyword evidence="2 6" id="KW-0699">rRNA-binding</keyword>
<dbReference type="EMBL" id="FXAM01000001">
    <property type="protein sequence ID" value="SMF96713.1"/>
    <property type="molecule type" value="Genomic_DNA"/>
</dbReference>
<comment type="subunit">
    <text evidence="6">Part of the 50S ribosomal subunit. Contacts protein L20.</text>
</comment>
<dbReference type="SUPFAM" id="SSF141091">
    <property type="entry name" value="L21p-like"/>
    <property type="match status" value="1"/>
</dbReference>
<dbReference type="Pfam" id="PF00829">
    <property type="entry name" value="Ribosomal_L21p"/>
    <property type="match status" value="1"/>
</dbReference>
<dbReference type="InterPro" id="IPR001787">
    <property type="entry name" value="Ribosomal_bL21"/>
</dbReference>
<protein>
    <recommendedName>
        <fullName evidence="6">Large ribosomal subunit protein bL21</fullName>
    </recommendedName>
</protein>
<comment type="function">
    <text evidence="6 7">This protein binds to 23S rRNA in the presence of protein L20.</text>
</comment>
<dbReference type="PROSITE" id="PS01169">
    <property type="entry name" value="RIBOSOMAL_L21"/>
    <property type="match status" value="1"/>
</dbReference>
<dbReference type="OrthoDB" id="9813334at2"/>
<dbReference type="STRING" id="1760988.SAMN02949497_4119"/>
<dbReference type="PANTHER" id="PTHR21349">
    <property type="entry name" value="50S RIBOSOMAL PROTEIN L21"/>
    <property type="match status" value="1"/>
</dbReference>
<evidence type="ECO:0000256" key="5">
    <source>
        <dbReference type="ARBA" id="ARBA00023274"/>
    </source>
</evidence>
<evidence type="ECO:0000256" key="7">
    <source>
        <dbReference type="RuleBase" id="RU000562"/>
    </source>
</evidence>
<dbReference type="PANTHER" id="PTHR21349:SF0">
    <property type="entry name" value="LARGE RIBOSOMAL SUBUNIT PROTEIN BL21M"/>
    <property type="match status" value="1"/>
</dbReference>
<accession>A0A1Y6D7E7</accession>
<dbReference type="InterPro" id="IPR018258">
    <property type="entry name" value="Ribosomal_bL21_CS"/>
</dbReference>
<evidence type="ECO:0000313" key="8">
    <source>
        <dbReference type="EMBL" id="SMF96713.1"/>
    </source>
</evidence>
<keyword evidence="4 6" id="KW-0689">Ribosomal protein</keyword>
<evidence type="ECO:0000256" key="2">
    <source>
        <dbReference type="ARBA" id="ARBA00022730"/>
    </source>
</evidence>
<organism evidence="8 9">
    <name type="scientific">Methylomagnum ishizawai</name>
    <dbReference type="NCBI Taxonomy" id="1760988"/>
    <lineage>
        <taxon>Bacteria</taxon>
        <taxon>Pseudomonadati</taxon>
        <taxon>Pseudomonadota</taxon>
        <taxon>Gammaproteobacteria</taxon>
        <taxon>Methylococcales</taxon>
        <taxon>Methylococcaceae</taxon>
        <taxon>Methylomagnum</taxon>
    </lineage>
</organism>
<dbReference type="InterPro" id="IPR028909">
    <property type="entry name" value="bL21-like"/>
</dbReference>
<dbReference type="AlphaFoldDB" id="A0A1Y6D7E7"/>
<dbReference type="GO" id="GO:0005737">
    <property type="term" value="C:cytoplasm"/>
    <property type="evidence" value="ECO:0007669"/>
    <property type="project" value="UniProtKB-ARBA"/>
</dbReference>
<sequence>MYAVIQTGGKQYRVKEGDFLKVETLTAEAGQEFEFDKVLMIQTDDGIKVGRPYIDGGKVTATVKAHGRHDKVMIIKFRRRKHYMRRNGHRQNYTEILITGISG</sequence>
<reference evidence="8 9" key="1">
    <citation type="submission" date="2016-12" db="EMBL/GenBank/DDBJ databases">
        <authorList>
            <person name="Song W.-J."/>
            <person name="Kurnit D.M."/>
        </authorList>
    </citation>
    <scope>NUCLEOTIDE SEQUENCE [LARGE SCALE GENOMIC DNA]</scope>
    <source>
        <strain evidence="8 9">175</strain>
    </source>
</reference>
<evidence type="ECO:0000313" key="9">
    <source>
        <dbReference type="Proteomes" id="UP000192923"/>
    </source>
</evidence>
<evidence type="ECO:0000256" key="4">
    <source>
        <dbReference type="ARBA" id="ARBA00022980"/>
    </source>
</evidence>
<dbReference type="NCBIfam" id="TIGR00061">
    <property type="entry name" value="L21"/>
    <property type="match status" value="1"/>
</dbReference>
<keyword evidence="9" id="KW-1185">Reference proteome</keyword>
<evidence type="ECO:0000256" key="6">
    <source>
        <dbReference type="HAMAP-Rule" id="MF_01363"/>
    </source>
</evidence>
<keyword evidence="5 6" id="KW-0687">Ribonucleoprotein</keyword>
<dbReference type="GO" id="GO:0019843">
    <property type="term" value="F:rRNA binding"/>
    <property type="evidence" value="ECO:0007669"/>
    <property type="project" value="UniProtKB-UniRule"/>
</dbReference>
<dbReference type="GO" id="GO:0005840">
    <property type="term" value="C:ribosome"/>
    <property type="evidence" value="ECO:0007669"/>
    <property type="project" value="UniProtKB-KW"/>
</dbReference>
<proteinExistence type="inferred from homology"/>
<dbReference type="GO" id="GO:0006412">
    <property type="term" value="P:translation"/>
    <property type="evidence" value="ECO:0007669"/>
    <property type="project" value="UniProtKB-UniRule"/>
</dbReference>
<name>A0A1Y6D7E7_9GAMM</name>
<keyword evidence="3 6" id="KW-0694">RNA-binding</keyword>
<dbReference type="GO" id="GO:1990904">
    <property type="term" value="C:ribonucleoprotein complex"/>
    <property type="evidence" value="ECO:0007669"/>
    <property type="project" value="UniProtKB-KW"/>
</dbReference>
<dbReference type="InterPro" id="IPR036164">
    <property type="entry name" value="bL21-like_sf"/>
</dbReference>
<comment type="similarity">
    <text evidence="1 6 7">Belongs to the bacterial ribosomal protein bL21 family.</text>
</comment>
<gene>
    <name evidence="6" type="primary">rplU</name>
    <name evidence="8" type="ORF">SAMN02949497_4119</name>
</gene>
<dbReference type="Proteomes" id="UP000192923">
    <property type="component" value="Unassembled WGS sequence"/>
</dbReference>
<evidence type="ECO:0000256" key="3">
    <source>
        <dbReference type="ARBA" id="ARBA00022884"/>
    </source>
</evidence>
<dbReference type="RefSeq" id="WP_085215573.1">
    <property type="nucleotide sequence ID" value="NZ_FXAM01000001.1"/>
</dbReference>
<dbReference type="HAMAP" id="MF_01363">
    <property type="entry name" value="Ribosomal_bL21"/>
    <property type="match status" value="1"/>
</dbReference>
<evidence type="ECO:0000256" key="1">
    <source>
        <dbReference type="ARBA" id="ARBA00008563"/>
    </source>
</evidence>
<dbReference type="GO" id="GO:0003735">
    <property type="term" value="F:structural constituent of ribosome"/>
    <property type="evidence" value="ECO:0007669"/>
    <property type="project" value="InterPro"/>
</dbReference>